<dbReference type="AlphaFoldDB" id="A0A084WL75"/>
<dbReference type="EMBL" id="ATLV01024196">
    <property type="status" value="NOT_ANNOTATED_CDS"/>
    <property type="molecule type" value="Genomic_DNA"/>
</dbReference>
<dbReference type="EMBL" id="KE525350">
    <property type="protein sequence ID" value="KFB50969.1"/>
    <property type="molecule type" value="Genomic_DNA"/>
</dbReference>
<organism evidence="2">
    <name type="scientific">Anopheles sinensis</name>
    <name type="common">Mosquito</name>
    <dbReference type="NCBI Taxonomy" id="74873"/>
    <lineage>
        <taxon>Eukaryota</taxon>
        <taxon>Metazoa</taxon>
        <taxon>Ecdysozoa</taxon>
        <taxon>Arthropoda</taxon>
        <taxon>Hexapoda</taxon>
        <taxon>Insecta</taxon>
        <taxon>Pterygota</taxon>
        <taxon>Neoptera</taxon>
        <taxon>Endopterygota</taxon>
        <taxon>Diptera</taxon>
        <taxon>Nematocera</taxon>
        <taxon>Culicoidea</taxon>
        <taxon>Culicidae</taxon>
        <taxon>Anophelinae</taxon>
        <taxon>Anopheles</taxon>
    </lineage>
</organism>
<evidence type="ECO:0000256" key="1">
    <source>
        <dbReference type="SAM" id="MobiDB-lite"/>
    </source>
</evidence>
<reference evidence="2 4" key="1">
    <citation type="journal article" date="2014" name="BMC Genomics">
        <title>Genome sequence of Anopheles sinensis provides insight into genetics basis of mosquito competence for malaria parasites.</title>
        <authorList>
            <person name="Zhou D."/>
            <person name="Zhang D."/>
            <person name="Ding G."/>
            <person name="Shi L."/>
            <person name="Hou Q."/>
            <person name="Ye Y."/>
            <person name="Xu Y."/>
            <person name="Zhou H."/>
            <person name="Xiong C."/>
            <person name="Li S."/>
            <person name="Yu J."/>
            <person name="Hong S."/>
            <person name="Yu X."/>
            <person name="Zou P."/>
            <person name="Chen C."/>
            <person name="Chang X."/>
            <person name="Wang W."/>
            <person name="Lv Y."/>
            <person name="Sun Y."/>
            <person name="Ma L."/>
            <person name="Shen B."/>
            <person name="Zhu C."/>
        </authorList>
    </citation>
    <scope>NUCLEOTIDE SEQUENCE [LARGE SCALE GENOMIC DNA]</scope>
</reference>
<evidence type="ECO:0000313" key="3">
    <source>
        <dbReference type="EnsemblMetazoa" id="ASIC019012-PA"/>
    </source>
</evidence>
<gene>
    <name evidence="2" type="ORF">ZHAS_00019012</name>
</gene>
<name>A0A084WL75_ANOSI</name>
<dbReference type="VEuPathDB" id="VectorBase:ASIC019012"/>
<protein>
    <submittedName>
        <fullName evidence="2 3">Succinate dehydrogenase</fullName>
    </submittedName>
</protein>
<keyword evidence="4" id="KW-1185">Reference proteome</keyword>
<accession>A0A084WL75</accession>
<evidence type="ECO:0000313" key="2">
    <source>
        <dbReference type="EMBL" id="KFB50969.1"/>
    </source>
</evidence>
<sequence length="74" mass="8011">MHRVDQGHKEQSAHLGKGVFTRSHSYSAQATCTAPVPNIAWLQNDVLQGGEMLVQSDKATPTVPSQNGVNAPEW</sequence>
<reference evidence="3" key="2">
    <citation type="submission" date="2020-05" db="UniProtKB">
        <authorList>
            <consortium name="EnsemblMetazoa"/>
        </authorList>
    </citation>
    <scope>IDENTIFICATION</scope>
</reference>
<proteinExistence type="predicted"/>
<feature type="region of interest" description="Disordered" evidence="1">
    <location>
        <begin position="55"/>
        <end position="74"/>
    </location>
</feature>
<dbReference type="EnsemblMetazoa" id="ASIC019012-RA">
    <property type="protein sequence ID" value="ASIC019012-PA"/>
    <property type="gene ID" value="ASIC019012"/>
</dbReference>
<feature type="compositionally biased region" description="Polar residues" evidence="1">
    <location>
        <begin position="57"/>
        <end position="74"/>
    </location>
</feature>
<dbReference type="Proteomes" id="UP000030765">
    <property type="component" value="Unassembled WGS sequence"/>
</dbReference>
<evidence type="ECO:0000313" key="4">
    <source>
        <dbReference type="Proteomes" id="UP000030765"/>
    </source>
</evidence>